<reference evidence="3" key="1">
    <citation type="submission" date="2021-01" db="EMBL/GenBank/DDBJ databases">
        <authorList>
            <consortium name="Genoscope - CEA"/>
            <person name="William W."/>
        </authorList>
    </citation>
    <scope>NUCLEOTIDE SEQUENCE</scope>
</reference>
<evidence type="ECO:0000313" key="3">
    <source>
        <dbReference type="EMBL" id="CAD8177998.1"/>
    </source>
</evidence>
<dbReference type="Proteomes" id="UP000683925">
    <property type="component" value="Unassembled WGS sequence"/>
</dbReference>
<dbReference type="AlphaFoldDB" id="A0A8S1VJ83"/>
<accession>A0A8S1VJ83</accession>
<evidence type="ECO:0000313" key="4">
    <source>
        <dbReference type="Proteomes" id="UP000683925"/>
    </source>
</evidence>
<dbReference type="InterPro" id="IPR000595">
    <property type="entry name" value="cNMP-bd_dom"/>
</dbReference>
<feature type="domain" description="Cyclic nucleotide-binding" evidence="2">
    <location>
        <begin position="394"/>
        <end position="444"/>
    </location>
</feature>
<organism evidence="3 4">
    <name type="scientific">Paramecium octaurelia</name>
    <dbReference type="NCBI Taxonomy" id="43137"/>
    <lineage>
        <taxon>Eukaryota</taxon>
        <taxon>Sar</taxon>
        <taxon>Alveolata</taxon>
        <taxon>Ciliophora</taxon>
        <taxon>Intramacronucleata</taxon>
        <taxon>Oligohymenophorea</taxon>
        <taxon>Peniculida</taxon>
        <taxon>Parameciidae</taxon>
        <taxon>Paramecium</taxon>
    </lineage>
</organism>
<feature type="region of interest" description="Disordered" evidence="1">
    <location>
        <begin position="14"/>
        <end position="37"/>
    </location>
</feature>
<proteinExistence type="predicted"/>
<feature type="domain" description="Cyclic nucleotide-binding" evidence="2">
    <location>
        <begin position="234"/>
        <end position="318"/>
    </location>
</feature>
<keyword evidence="4" id="KW-1185">Reference proteome</keyword>
<dbReference type="PROSITE" id="PS50042">
    <property type="entry name" value="CNMP_BINDING_3"/>
    <property type="match status" value="2"/>
</dbReference>
<dbReference type="PANTHER" id="PTHR23011:SF28">
    <property type="entry name" value="CYCLIC NUCLEOTIDE-BINDING DOMAIN CONTAINING PROTEIN"/>
    <property type="match status" value="1"/>
</dbReference>
<protein>
    <recommendedName>
        <fullName evidence="2">Cyclic nucleotide-binding domain-containing protein</fullName>
    </recommendedName>
</protein>
<dbReference type="EMBL" id="CAJJDP010000069">
    <property type="protein sequence ID" value="CAD8177998.1"/>
    <property type="molecule type" value="Genomic_DNA"/>
</dbReference>
<name>A0A8S1VJ83_PAROT</name>
<evidence type="ECO:0000256" key="1">
    <source>
        <dbReference type="SAM" id="MobiDB-lite"/>
    </source>
</evidence>
<sequence length="636" mass="75070">MYNILRAKNAFKQNRNKTPQESVNQRQPSQSVYDQSNYSLSVTKSKTNNSTTMNTINRTINSFYIGPRRDKMQSYTIELQKTMDGDFGNKLRTGYRESGRHSRKVHTSQGPYPQKLISHSKSVIYGKKEVENDEEQTQENITILQQGLIQEPSKPLINSNEELTKIKEQVNSMYKNLEPDNMEVDQWDYQVDYEKLELKVFSLDELRYLMQEFEKEEYERNYLTMDKILLKNKFFERFGQGIRIGIMEKASMEIHNVGEVILQLGANSNNLYVILRGSCQQTLTMDIQLEEYQCLTVQSYFDGQDLSEINLLQLNNSRGYSANKFIDMVEEIKEHPKLKDLLKNERTKLITSHISCAEKTYLLRMDNDQFQKILKQSIEKDKEFKLSILSQIRFFQHTSASQLLHLVAELGIQKYFQGDCVVRKGDQLNRVIIIAQGEFEIVEEIQLKRETRNYYLENKLRPLVHKKIIDRNTKPMIPRDFADQSFDLSLNNNPKQQVIRNSKCYQYCNKQIKGKNEIAYTHLHVLKTLKKCDVICGRSLLILYDNEYDQEQSSNAKLTVVVKSVQGQVFFLDEKRYQNLPESLQNQILAGLRSMKEFDDYEIDHIRKQIKTWEKYKQNLYQKFIMEKRQNVFKTY</sequence>
<dbReference type="OrthoDB" id="293654at2759"/>
<gene>
    <name evidence="3" type="ORF">POCTA_138.1.T0700076</name>
</gene>
<evidence type="ECO:0000259" key="2">
    <source>
        <dbReference type="PROSITE" id="PS50042"/>
    </source>
</evidence>
<dbReference type="PANTHER" id="PTHR23011">
    <property type="entry name" value="CYCLIC NUCLEOTIDE-BINDING DOMAIN CONTAINING PROTEIN"/>
    <property type="match status" value="1"/>
</dbReference>
<dbReference type="OMA" id="EVDQWDY"/>
<comment type="caution">
    <text evidence="3">The sequence shown here is derived from an EMBL/GenBank/DDBJ whole genome shotgun (WGS) entry which is preliminary data.</text>
</comment>